<dbReference type="EMBL" id="KV425912">
    <property type="protein sequence ID" value="KZV99076.1"/>
    <property type="molecule type" value="Genomic_DNA"/>
</dbReference>
<accession>A0A165MCQ0</accession>
<sequence length="133" mass="14538">MYDFVAALSFLPLEPPRWVASDQRSELAAKKGLSRTTMDLLDALAALTVSEPDDIYAMALTLPPQPLTLYVSNGGAVPTAATEHLQAIWSFLRTAHEPVSQPAEPTSRHDSQFRALVALQMRYSWGCVVAVPN</sequence>
<evidence type="ECO:0000313" key="1">
    <source>
        <dbReference type="EMBL" id="KZV99076.1"/>
    </source>
</evidence>
<dbReference type="InParanoid" id="A0A165MCQ0"/>
<reference evidence="1 2" key="1">
    <citation type="journal article" date="2016" name="Mol. Biol. Evol.">
        <title>Comparative Genomics of Early-Diverging Mushroom-Forming Fungi Provides Insights into the Origins of Lignocellulose Decay Capabilities.</title>
        <authorList>
            <person name="Nagy L.G."/>
            <person name="Riley R."/>
            <person name="Tritt A."/>
            <person name="Adam C."/>
            <person name="Daum C."/>
            <person name="Floudas D."/>
            <person name="Sun H."/>
            <person name="Yadav J.S."/>
            <person name="Pangilinan J."/>
            <person name="Larsson K.H."/>
            <person name="Matsuura K."/>
            <person name="Barry K."/>
            <person name="Labutti K."/>
            <person name="Kuo R."/>
            <person name="Ohm R.A."/>
            <person name="Bhattacharya S.S."/>
            <person name="Shirouzu T."/>
            <person name="Yoshinaga Y."/>
            <person name="Martin F.M."/>
            <person name="Grigoriev I.V."/>
            <person name="Hibbett D.S."/>
        </authorList>
    </citation>
    <scope>NUCLEOTIDE SEQUENCE [LARGE SCALE GENOMIC DNA]</scope>
    <source>
        <strain evidence="1 2">HHB12029</strain>
    </source>
</reference>
<dbReference type="Proteomes" id="UP000077266">
    <property type="component" value="Unassembled WGS sequence"/>
</dbReference>
<name>A0A165MCQ0_EXIGL</name>
<keyword evidence="2" id="KW-1185">Reference proteome</keyword>
<protein>
    <submittedName>
        <fullName evidence="1">Uncharacterized protein</fullName>
    </submittedName>
</protein>
<organism evidence="1 2">
    <name type="scientific">Exidia glandulosa HHB12029</name>
    <dbReference type="NCBI Taxonomy" id="1314781"/>
    <lineage>
        <taxon>Eukaryota</taxon>
        <taxon>Fungi</taxon>
        <taxon>Dikarya</taxon>
        <taxon>Basidiomycota</taxon>
        <taxon>Agaricomycotina</taxon>
        <taxon>Agaricomycetes</taxon>
        <taxon>Auriculariales</taxon>
        <taxon>Exidiaceae</taxon>
        <taxon>Exidia</taxon>
    </lineage>
</organism>
<dbReference type="AlphaFoldDB" id="A0A165MCQ0"/>
<proteinExistence type="predicted"/>
<evidence type="ECO:0000313" key="2">
    <source>
        <dbReference type="Proteomes" id="UP000077266"/>
    </source>
</evidence>
<gene>
    <name evidence="1" type="ORF">EXIGLDRAFT_762847</name>
</gene>